<dbReference type="Proteomes" id="UP000249577">
    <property type="component" value="Unassembled WGS sequence"/>
</dbReference>
<protein>
    <recommendedName>
        <fullName evidence="3">DUF1152 domain-containing protein</fullName>
    </recommendedName>
</protein>
<sequence length="311" mass="33973">MIPFLHRLDAARHVLIAGIGGGFDVYSGVPLAEYLRQRGCSVVFANLSFATLQHSGGERVETNTWLVDAHSTELPYFPEKWLVEWLLRNSWEAPVYAFAKTGVEPLRLAYDALLERHPVDLVVLIDGGTDSLIFGDEPGLGTVVEDAVSVIAAWRAAGDRTLLAALGFGIDHFHGVSHHAFLENAALVTRTGGNLGQISLVHGTPPADALLDLVDYANQRQTKHRSIVCNSVASAIRGEFGDMQSTDRTRGAELFINPLMAQYWTFSAAKVVAQMKFAAALAQTTTFGEASSIIEEHRETVQVRPRRTLPL</sequence>
<evidence type="ECO:0000313" key="1">
    <source>
        <dbReference type="EMBL" id="PZQ17791.1"/>
    </source>
</evidence>
<dbReference type="AlphaFoldDB" id="A0A2W5KL50"/>
<proteinExistence type="predicted"/>
<evidence type="ECO:0000313" key="2">
    <source>
        <dbReference type="Proteomes" id="UP000249577"/>
    </source>
</evidence>
<evidence type="ECO:0008006" key="3">
    <source>
        <dbReference type="Google" id="ProtNLM"/>
    </source>
</evidence>
<reference evidence="1 2" key="1">
    <citation type="submission" date="2017-08" db="EMBL/GenBank/DDBJ databases">
        <title>Infants hospitalized years apart are colonized by the same room-sourced microbial strains.</title>
        <authorList>
            <person name="Brooks B."/>
            <person name="Olm M.R."/>
            <person name="Firek B.A."/>
            <person name="Baker R."/>
            <person name="Thomas B.C."/>
            <person name="Morowitz M.J."/>
            <person name="Banfield J.F."/>
        </authorList>
    </citation>
    <scope>NUCLEOTIDE SEQUENCE [LARGE SCALE GENOMIC DNA]</scope>
    <source>
        <strain evidence="1">S2_005_003_R2_43</strain>
    </source>
</reference>
<gene>
    <name evidence="1" type="ORF">DI565_03365</name>
</gene>
<comment type="caution">
    <text evidence="1">The sequence shown here is derived from an EMBL/GenBank/DDBJ whole genome shotgun (WGS) entry which is preliminary data.</text>
</comment>
<name>A0A2W5KL50_ANCNO</name>
<dbReference type="InterPro" id="IPR010581">
    <property type="entry name" value="DUF1152"/>
</dbReference>
<dbReference type="Pfam" id="PF06626">
    <property type="entry name" value="DUF1152"/>
    <property type="match status" value="1"/>
</dbReference>
<dbReference type="EMBL" id="QFPN01000002">
    <property type="protein sequence ID" value="PZQ17791.1"/>
    <property type="molecule type" value="Genomic_DNA"/>
</dbReference>
<organism evidence="1 2">
    <name type="scientific">Ancylobacter novellus</name>
    <name type="common">Thiobacillus novellus</name>
    <dbReference type="NCBI Taxonomy" id="921"/>
    <lineage>
        <taxon>Bacteria</taxon>
        <taxon>Pseudomonadati</taxon>
        <taxon>Pseudomonadota</taxon>
        <taxon>Alphaproteobacteria</taxon>
        <taxon>Hyphomicrobiales</taxon>
        <taxon>Xanthobacteraceae</taxon>
        <taxon>Ancylobacter</taxon>
    </lineage>
</organism>
<accession>A0A2W5KL50</accession>